<evidence type="ECO:0000256" key="1">
    <source>
        <dbReference type="ARBA" id="ARBA00000885"/>
    </source>
</evidence>
<dbReference type="OrthoDB" id="8068875at2759"/>
<dbReference type="RefSeq" id="XP_018736055.1">
    <property type="nucleotide sequence ID" value="XM_018878787.1"/>
</dbReference>
<dbReference type="SMART" id="SM00119">
    <property type="entry name" value="HECTc"/>
    <property type="match status" value="1"/>
</dbReference>
<dbReference type="Pfam" id="PF00632">
    <property type="entry name" value="HECT"/>
    <property type="match status" value="1"/>
</dbReference>
<name>A0A167E2Z4_9ASCO</name>
<dbReference type="CDD" id="cd00078">
    <property type="entry name" value="HECTc"/>
    <property type="match status" value="1"/>
</dbReference>
<feature type="region of interest" description="Disordered" evidence="6">
    <location>
        <begin position="12"/>
        <end position="31"/>
    </location>
</feature>
<dbReference type="GO" id="GO:0000209">
    <property type="term" value="P:protein polyubiquitination"/>
    <property type="evidence" value="ECO:0007669"/>
    <property type="project" value="InterPro"/>
</dbReference>
<feature type="domain" description="HECT" evidence="7">
    <location>
        <begin position="689"/>
        <end position="1038"/>
    </location>
</feature>
<keyword evidence="4 5" id="KW-0833">Ubl conjugation pathway</keyword>
<evidence type="ECO:0000256" key="2">
    <source>
        <dbReference type="ARBA" id="ARBA00012485"/>
    </source>
</evidence>
<dbReference type="PANTHER" id="PTHR45700:SF2">
    <property type="entry name" value="UBIQUITIN-PROTEIN LIGASE E3C"/>
    <property type="match status" value="1"/>
</dbReference>
<evidence type="ECO:0000259" key="7">
    <source>
        <dbReference type="PROSITE" id="PS50237"/>
    </source>
</evidence>
<dbReference type="Gene3D" id="3.90.1750.10">
    <property type="entry name" value="Hect, E3 ligase catalytic domains"/>
    <property type="match status" value="1"/>
</dbReference>
<sequence>MMNFSGQYRKTRNINLGGRNTGTAGSRESLLRKAQLDRQRREQARKEEKAALHIQSYYRGKRDLWNQRILIASEWHEKYIENGGQPISNDYEFIKCLNEFQFALRYLIHQSNLLDYVISLHQIVASHEVLFKDLLTEENDSYQQFFERFEVAILNALLNGKDVPKIGPAHLESLNIILAVNKYVNLSRPERVVPLLSQMAQGVLRELSGNRSAIEEYGVVLTEILKPFWTSVPQLLIVDVFSIPNIFSLISQSSFKSDGSISELTSPMFMNLSAQINSLDSNRKLWLLANSLSSFISVDSSLTLGDVGVITALLQYLDVKIIERTDIAYSESETSDHETVRSVEDSPQKKMTFAFSSSSMPLHVKAINYLYEREFTNSIFQLLSKNLSASAINLIATLYVYLIKLFPRRRKDLMLYLSLVTLSNGETSSSAVHVFWESFKQSNCYEEISNNVLSQTRLVELSGDFSSWTKLILTFELYSYWLIIADDTEFWENEQQGISFNEVRSMSIFLKNLCYSLIWNWPKVESESRVSDETRAIVTKLKDMSLLVIRQIYTRDSRRQFLGKDFWLMGNNVIDMEQFIPAVVEEEERQQEAALRAVDDSEDESDIPTARGILKSSIAPRLEILKQVPFFMPFDLRVHVFQAFIELDRVRTQQTTPLSMDLFGNMPRIKADIRRENLFEDAYRNFASAGPSFKFPIGVTFLSQGMPESGIDGGGLTKEFLTSVCQEGFYENDLDLFHSTKDHLLYPNPVFGVSRKFSNLSDEELEYSLSRIEFLGQIVGKCLYSEILVDVEFAPFFLLKWAGKVARNSFDDLYSLDPELYENLVKVHKYPGNVEEDLNLNFVTVQETGHGAHRSIELRPNGEDTPVTNSNRLEYIHSIANYKLNSVLALQTNRFLRGMSKVISLNWLSMFNAKELQMLISGGNSKIDLTDLKTNTVYGGYLDHDPTVEYFWQVVEELDDSDKRDFIKFVTSVPKAPLLGFSQLNPKFAIRNAGSDRERLPTSSTCVNLLKLPDYKNKQLLKEKLIYAIRSGAGFDLS</sequence>
<dbReference type="InterPro" id="IPR035983">
    <property type="entry name" value="Hect_E3_ubiquitin_ligase"/>
</dbReference>
<evidence type="ECO:0000256" key="6">
    <source>
        <dbReference type="SAM" id="MobiDB-lite"/>
    </source>
</evidence>
<dbReference type="SUPFAM" id="SSF56204">
    <property type="entry name" value="Hect, E3 ligase catalytic domain"/>
    <property type="match status" value="1"/>
</dbReference>
<accession>A0A167E2Z4</accession>
<organism evidence="8 9">
    <name type="scientific">Sugiyamaella lignohabitans</name>
    <dbReference type="NCBI Taxonomy" id="796027"/>
    <lineage>
        <taxon>Eukaryota</taxon>
        <taxon>Fungi</taxon>
        <taxon>Dikarya</taxon>
        <taxon>Ascomycota</taxon>
        <taxon>Saccharomycotina</taxon>
        <taxon>Dipodascomycetes</taxon>
        <taxon>Dipodascales</taxon>
        <taxon>Trichomonascaceae</taxon>
        <taxon>Sugiyamaella</taxon>
    </lineage>
</organism>
<dbReference type="InterPro" id="IPR044611">
    <property type="entry name" value="E3A/B/C-like"/>
</dbReference>
<gene>
    <name evidence="8" type="primary">HUL5</name>
    <name evidence="8" type="ORF">AWJ20_1874</name>
</gene>
<evidence type="ECO:0000256" key="4">
    <source>
        <dbReference type="ARBA" id="ARBA00022786"/>
    </source>
</evidence>
<dbReference type="KEGG" id="slb:AWJ20_1874"/>
<dbReference type="GO" id="GO:0006511">
    <property type="term" value="P:ubiquitin-dependent protein catabolic process"/>
    <property type="evidence" value="ECO:0007669"/>
    <property type="project" value="TreeGrafter"/>
</dbReference>
<dbReference type="FunFam" id="3.30.2410.10:FF:000011">
    <property type="entry name" value="Putative Ubiquitin-protein ligase E3C"/>
    <property type="match status" value="1"/>
</dbReference>
<evidence type="ECO:0000313" key="8">
    <source>
        <dbReference type="EMBL" id="ANB13578.1"/>
    </source>
</evidence>
<keyword evidence="3" id="KW-0808">Transferase</keyword>
<dbReference type="PROSITE" id="PS50237">
    <property type="entry name" value="HECT"/>
    <property type="match status" value="1"/>
</dbReference>
<dbReference type="EMBL" id="CP014501">
    <property type="protein sequence ID" value="ANB13578.1"/>
    <property type="molecule type" value="Genomic_DNA"/>
</dbReference>
<evidence type="ECO:0000313" key="9">
    <source>
        <dbReference type="Proteomes" id="UP000189580"/>
    </source>
</evidence>
<dbReference type="Proteomes" id="UP000189580">
    <property type="component" value="Chromosome a"/>
</dbReference>
<dbReference type="Gene3D" id="3.30.2410.10">
    <property type="entry name" value="Hect, E3 ligase catalytic domain"/>
    <property type="match status" value="1"/>
</dbReference>
<dbReference type="AlphaFoldDB" id="A0A167E2Z4"/>
<comment type="catalytic activity">
    <reaction evidence="1">
        <text>S-ubiquitinyl-[E2 ubiquitin-conjugating enzyme]-L-cysteine + [acceptor protein]-L-lysine = [E2 ubiquitin-conjugating enzyme]-L-cysteine + N(6)-ubiquitinyl-[acceptor protein]-L-lysine.</text>
        <dbReference type="EC" id="2.3.2.26"/>
    </reaction>
</comment>
<evidence type="ECO:0000256" key="3">
    <source>
        <dbReference type="ARBA" id="ARBA00022679"/>
    </source>
</evidence>
<feature type="active site" description="Glycyl thioester intermediate" evidence="5">
    <location>
        <position position="1006"/>
    </location>
</feature>
<dbReference type="Gene3D" id="3.30.2160.10">
    <property type="entry name" value="Hect, E3 ligase catalytic domain"/>
    <property type="match status" value="1"/>
</dbReference>
<dbReference type="FunFam" id="3.30.2160.10:FF:000002">
    <property type="entry name" value="Putative Ubiquitin-protein ligase E3C"/>
    <property type="match status" value="1"/>
</dbReference>
<evidence type="ECO:0000256" key="5">
    <source>
        <dbReference type="PROSITE-ProRule" id="PRU00104"/>
    </source>
</evidence>
<keyword evidence="8" id="KW-0436">Ligase</keyword>
<dbReference type="GO" id="GO:0061630">
    <property type="term" value="F:ubiquitin protein ligase activity"/>
    <property type="evidence" value="ECO:0007669"/>
    <property type="project" value="UniProtKB-EC"/>
</dbReference>
<protein>
    <recommendedName>
        <fullName evidence="2">HECT-type E3 ubiquitin transferase</fullName>
        <ecNumber evidence="2">2.3.2.26</ecNumber>
    </recommendedName>
</protein>
<dbReference type="PANTHER" id="PTHR45700">
    <property type="entry name" value="UBIQUITIN-PROTEIN LIGASE E3C"/>
    <property type="match status" value="1"/>
</dbReference>
<dbReference type="GO" id="GO:0016874">
    <property type="term" value="F:ligase activity"/>
    <property type="evidence" value="ECO:0007669"/>
    <property type="project" value="UniProtKB-KW"/>
</dbReference>
<dbReference type="EC" id="2.3.2.26" evidence="2"/>
<proteinExistence type="predicted"/>
<dbReference type="GeneID" id="30033724"/>
<reference evidence="8 9" key="1">
    <citation type="submission" date="2016-02" db="EMBL/GenBank/DDBJ databases">
        <title>Complete genome sequence and transcriptome regulation of the pentose utilising yeast Sugiyamaella lignohabitans.</title>
        <authorList>
            <person name="Bellasio M."/>
            <person name="Peymann A."/>
            <person name="Valli M."/>
            <person name="Sipitzky M."/>
            <person name="Graf A."/>
            <person name="Sauer M."/>
            <person name="Marx H."/>
            <person name="Mattanovich D."/>
        </authorList>
    </citation>
    <scope>NUCLEOTIDE SEQUENCE [LARGE SCALE GENOMIC DNA]</scope>
    <source>
        <strain evidence="8 9">CBS 10342</strain>
    </source>
</reference>
<dbReference type="InterPro" id="IPR000569">
    <property type="entry name" value="HECT_dom"/>
</dbReference>
<keyword evidence="9" id="KW-1185">Reference proteome</keyword>